<comment type="similarity">
    <text evidence="4">Belongs to the NAD(P)-dependent epimerase/dehydratase family. UDP-glucuronic acid decarboxylase subfamily.</text>
</comment>
<evidence type="ECO:0000256" key="9">
    <source>
        <dbReference type="ARBA" id="ARBA00023027"/>
    </source>
</evidence>
<evidence type="ECO:0000256" key="8">
    <source>
        <dbReference type="ARBA" id="ARBA00022989"/>
    </source>
</evidence>
<dbReference type="GO" id="GO:0042732">
    <property type="term" value="P:D-xylose metabolic process"/>
    <property type="evidence" value="ECO:0007669"/>
    <property type="project" value="InterPro"/>
</dbReference>
<evidence type="ECO:0000256" key="2">
    <source>
        <dbReference type="ARBA" id="ARBA00004447"/>
    </source>
</evidence>
<dbReference type="FunFam" id="3.40.50.720:FF:000044">
    <property type="entry name" value="UDP-glucuronic acid decarboxylase 1"/>
    <property type="match status" value="1"/>
</dbReference>
<keyword evidence="6 14" id="KW-0812">Transmembrane</keyword>
<feature type="domain" description="NAD(P)-binding" evidence="15">
    <location>
        <begin position="116"/>
        <end position="405"/>
    </location>
</feature>
<name>A0AAV6WQT8_9LAMI</name>
<dbReference type="PANTHER" id="PTHR43078:SF52">
    <property type="entry name" value="UDP-GLUCURONATE DECARBOXYLASE"/>
    <property type="match status" value="1"/>
</dbReference>
<evidence type="ECO:0000256" key="12">
    <source>
        <dbReference type="ARBA" id="ARBA00023239"/>
    </source>
</evidence>
<dbReference type="PANTHER" id="PTHR43078">
    <property type="entry name" value="UDP-GLUCURONIC ACID DECARBOXYLASE-RELATED"/>
    <property type="match status" value="1"/>
</dbReference>
<dbReference type="GO" id="GO:0032580">
    <property type="term" value="C:Golgi cisterna membrane"/>
    <property type="evidence" value="ECO:0007669"/>
    <property type="project" value="UniProtKB-SubCell"/>
</dbReference>
<proteinExistence type="inferred from homology"/>
<evidence type="ECO:0000256" key="7">
    <source>
        <dbReference type="ARBA" id="ARBA00022793"/>
    </source>
</evidence>
<dbReference type="InterPro" id="IPR036291">
    <property type="entry name" value="NAD(P)-bd_dom_sf"/>
</dbReference>
<organism evidence="16 17">
    <name type="scientific">Buddleja alternifolia</name>
    <dbReference type="NCBI Taxonomy" id="168488"/>
    <lineage>
        <taxon>Eukaryota</taxon>
        <taxon>Viridiplantae</taxon>
        <taxon>Streptophyta</taxon>
        <taxon>Embryophyta</taxon>
        <taxon>Tracheophyta</taxon>
        <taxon>Spermatophyta</taxon>
        <taxon>Magnoliopsida</taxon>
        <taxon>eudicotyledons</taxon>
        <taxon>Gunneridae</taxon>
        <taxon>Pentapetalae</taxon>
        <taxon>asterids</taxon>
        <taxon>lamiids</taxon>
        <taxon>Lamiales</taxon>
        <taxon>Scrophulariaceae</taxon>
        <taxon>Buddlejeae</taxon>
        <taxon>Buddleja</taxon>
    </lineage>
</organism>
<keyword evidence="10" id="KW-0333">Golgi apparatus</keyword>
<dbReference type="EMBL" id="WHWC01000013">
    <property type="protein sequence ID" value="KAG8370642.1"/>
    <property type="molecule type" value="Genomic_DNA"/>
</dbReference>
<comment type="pathway">
    <text evidence="3">Nucleotide-sugar biosynthesis; UDP-alpha-D-xylose biosynthesis; UDP-alpha-D-xylose from UDP-alpha-D-glucuronate: step 1/1.</text>
</comment>
<evidence type="ECO:0000256" key="1">
    <source>
        <dbReference type="ARBA" id="ARBA00001911"/>
    </source>
</evidence>
<dbReference type="CDD" id="cd05230">
    <property type="entry name" value="UGD_SDR_e"/>
    <property type="match status" value="1"/>
</dbReference>
<sequence>MASELIFRGHDSPPVSHAYSPKPPKPWLTVARPIHYMLREQRLVFTFIGIAIATVIFTLRPSPTPHAPITYPYISSELTQQHPSTYQNGHLTTGFGTGSVGKIPLGLKRKGLRIVVTGGAGFVGSHLVDRLMSRGDSVIVVDNFFTGRKENVMHHFGNPRFELIRHDVVEPILLEVDQIFHLACPASPVHYKHNPTNVVGTLNMLGLAKRVGARFLLTSTSEVYGDPLQHPQVETYWGNVNPIGVRSCYDEGKRTAETLTMDYHRGAGVEARIARIFNTYGPRMCIDDGRVVSNFVAQALRKEPLTVYGDGKQTRSFQYVSDLVEGLMRLMEGEHVGPFNLGNPGEFTMLELAQVVQETIDPNAKIEFRPNTEDDPHKRKPDITKAKELLGWEPKVPLRKGLPMMVSDFRRRVFGDHKEVASSA</sequence>
<evidence type="ECO:0000256" key="14">
    <source>
        <dbReference type="SAM" id="Phobius"/>
    </source>
</evidence>
<dbReference type="GO" id="GO:0070403">
    <property type="term" value="F:NAD+ binding"/>
    <property type="evidence" value="ECO:0007669"/>
    <property type="project" value="InterPro"/>
</dbReference>
<comment type="function">
    <text evidence="13">Catalyzes the NAD-dependent decarboxylation of UDP-glucuronic acid to UDP-xylose. Necessary for the biosynthesis of the core tetrasaccharide in glycosaminoglycan biosynthesis.</text>
</comment>
<keyword evidence="8 14" id="KW-1133">Transmembrane helix</keyword>
<dbReference type="SUPFAM" id="SSF51735">
    <property type="entry name" value="NAD(P)-binding Rossmann-fold domains"/>
    <property type="match status" value="1"/>
</dbReference>
<reference evidence="16" key="1">
    <citation type="submission" date="2019-10" db="EMBL/GenBank/DDBJ databases">
        <authorList>
            <person name="Zhang R."/>
            <person name="Pan Y."/>
            <person name="Wang J."/>
            <person name="Ma R."/>
            <person name="Yu S."/>
        </authorList>
    </citation>
    <scope>NUCLEOTIDE SEQUENCE</scope>
    <source>
        <strain evidence="16">LA-IB0</strain>
        <tissue evidence="16">Leaf</tissue>
    </source>
</reference>
<keyword evidence="9" id="KW-0520">NAD</keyword>
<dbReference type="Gene3D" id="3.40.50.720">
    <property type="entry name" value="NAD(P)-binding Rossmann-like Domain"/>
    <property type="match status" value="2"/>
</dbReference>
<evidence type="ECO:0000313" key="17">
    <source>
        <dbReference type="Proteomes" id="UP000826271"/>
    </source>
</evidence>
<evidence type="ECO:0000256" key="3">
    <source>
        <dbReference type="ARBA" id="ARBA00005100"/>
    </source>
</evidence>
<evidence type="ECO:0000256" key="10">
    <source>
        <dbReference type="ARBA" id="ARBA00023034"/>
    </source>
</evidence>
<comment type="cofactor">
    <cofactor evidence="1">
        <name>NAD(+)</name>
        <dbReference type="ChEBI" id="CHEBI:57540"/>
    </cofactor>
</comment>
<dbReference type="FunFam" id="3.40.50.720:FF:000073">
    <property type="entry name" value="UDP-glucuronic acid decarboxylase 2"/>
    <property type="match status" value="1"/>
</dbReference>
<dbReference type="InterPro" id="IPR044516">
    <property type="entry name" value="UXS-like"/>
</dbReference>
<dbReference type="EC" id="4.1.1.35" evidence="5"/>
<evidence type="ECO:0000256" key="13">
    <source>
        <dbReference type="ARBA" id="ARBA00025005"/>
    </source>
</evidence>
<dbReference type="InterPro" id="IPR016040">
    <property type="entry name" value="NAD(P)-bd_dom"/>
</dbReference>
<accession>A0AAV6WQT8</accession>
<dbReference type="AlphaFoldDB" id="A0AAV6WQT8"/>
<dbReference type="GO" id="GO:0048040">
    <property type="term" value="F:UDP-glucuronate decarboxylase activity"/>
    <property type="evidence" value="ECO:0007669"/>
    <property type="project" value="UniProtKB-EC"/>
</dbReference>
<gene>
    <name evidence="16" type="ORF">BUALT_Bualt13G0004500</name>
</gene>
<evidence type="ECO:0000256" key="11">
    <source>
        <dbReference type="ARBA" id="ARBA00023136"/>
    </source>
</evidence>
<dbReference type="Proteomes" id="UP000826271">
    <property type="component" value="Unassembled WGS sequence"/>
</dbReference>
<evidence type="ECO:0000256" key="5">
    <source>
        <dbReference type="ARBA" id="ARBA00012290"/>
    </source>
</evidence>
<evidence type="ECO:0000313" key="16">
    <source>
        <dbReference type="EMBL" id="KAG8370642.1"/>
    </source>
</evidence>
<keyword evidence="7" id="KW-0210">Decarboxylase</keyword>
<comment type="caution">
    <text evidence="16">The sequence shown here is derived from an EMBL/GenBank/DDBJ whole genome shotgun (WGS) entry which is preliminary data.</text>
</comment>
<evidence type="ECO:0000256" key="6">
    <source>
        <dbReference type="ARBA" id="ARBA00022692"/>
    </source>
</evidence>
<keyword evidence="17" id="KW-1185">Reference proteome</keyword>
<evidence type="ECO:0000259" key="15">
    <source>
        <dbReference type="Pfam" id="PF16363"/>
    </source>
</evidence>
<comment type="subcellular location">
    <subcellularLocation>
        <location evidence="2">Golgi apparatus</location>
        <location evidence="2">Golgi stack membrane</location>
        <topology evidence="2">Single-pass type II membrane protein</topology>
    </subcellularLocation>
</comment>
<feature type="transmembrane region" description="Helical" evidence="14">
    <location>
        <begin position="42"/>
        <end position="59"/>
    </location>
</feature>
<keyword evidence="11 14" id="KW-0472">Membrane</keyword>
<evidence type="ECO:0000256" key="4">
    <source>
        <dbReference type="ARBA" id="ARBA00007505"/>
    </source>
</evidence>
<protein>
    <recommendedName>
        <fullName evidence="5">UDP-glucuronate decarboxylase</fullName>
        <ecNumber evidence="5">4.1.1.35</ecNumber>
    </recommendedName>
</protein>
<dbReference type="Pfam" id="PF16363">
    <property type="entry name" value="GDP_Man_Dehyd"/>
    <property type="match status" value="1"/>
</dbReference>
<keyword evidence="12" id="KW-0456">Lyase</keyword>